<feature type="compositionally biased region" description="Basic and acidic residues" evidence="1">
    <location>
        <begin position="75"/>
        <end position="85"/>
    </location>
</feature>
<gene>
    <name evidence="2" type="ORF">PIB30_051358</name>
</gene>
<name>A0ABU6YFA7_9FABA</name>
<dbReference type="EMBL" id="JASCZI010242018">
    <property type="protein sequence ID" value="MED6209095.1"/>
    <property type="molecule type" value="Genomic_DNA"/>
</dbReference>
<feature type="compositionally biased region" description="Acidic residues" evidence="1">
    <location>
        <begin position="86"/>
        <end position="96"/>
    </location>
</feature>
<proteinExistence type="predicted"/>
<reference evidence="2 3" key="1">
    <citation type="journal article" date="2023" name="Plants (Basel)">
        <title>Bridging the Gap: Combining Genomics and Transcriptomics Approaches to Understand Stylosanthes scabra, an Orphan Legume from the Brazilian Caatinga.</title>
        <authorList>
            <person name="Ferreira-Neto J.R.C."/>
            <person name="da Silva M.D."/>
            <person name="Binneck E."/>
            <person name="de Melo N.F."/>
            <person name="da Silva R.H."/>
            <person name="de Melo A.L.T.M."/>
            <person name="Pandolfi V."/>
            <person name="Bustamante F.O."/>
            <person name="Brasileiro-Vidal A.C."/>
            <person name="Benko-Iseppon A.M."/>
        </authorList>
    </citation>
    <scope>NUCLEOTIDE SEQUENCE [LARGE SCALE GENOMIC DNA]</scope>
    <source>
        <tissue evidence="2">Leaves</tissue>
    </source>
</reference>
<comment type="caution">
    <text evidence="2">The sequence shown here is derived from an EMBL/GenBank/DDBJ whole genome shotgun (WGS) entry which is preliminary data.</text>
</comment>
<feature type="region of interest" description="Disordered" evidence="1">
    <location>
        <begin position="45"/>
        <end position="64"/>
    </location>
</feature>
<feature type="compositionally biased region" description="Basic and acidic residues" evidence="1">
    <location>
        <begin position="122"/>
        <end position="132"/>
    </location>
</feature>
<dbReference type="Proteomes" id="UP001341840">
    <property type="component" value="Unassembled WGS sequence"/>
</dbReference>
<evidence type="ECO:0000256" key="1">
    <source>
        <dbReference type="SAM" id="MobiDB-lite"/>
    </source>
</evidence>
<keyword evidence="3" id="KW-1185">Reference proteome</keyword>
<sequence>MPPKKLPIQNMACEGTSKAAARSFSLGQGKGQGLWTSPSLVALRSQLAANPQPETPVTPTITPKEQEVIALSSDSKLEHKITGKEEDVEEDSEEGPDEAHQDTGMEKEHEKEDLEEDPEEENAAKEGVREVDDFADYWSLVRSDSEDSVGNDYRF</sequence>
<evidence type="ECO:0000313" key="2">
    <source>
        <dbReference type="EMBL" id="MED6209095.1"/>
    </source>
</evidence>
<feature type="region of interest" description="Disordered" evidence="1">
    <location>
        <begin position="70"/>
        <end position="133"/>
    </location>
</feature>
<organism evidence="2 3">
    <name type="scientific">Stylosanthes scabra</name>
    <dbReference type="NCBI Taxonomy" id="79078"/>
    <lineage>
        <taxon>Eukaryota</taxon>
        <taxon>Viridiplantae</taxon>
        <taxon>Streptophyta</taxon>
        <taxon>Embryophyta</taxon>
        <taxon>Tracheophyta</taxon>
        <taxon>Spermatophyta</taxon>
        <taxon>Magnoliopsida</taxon>
        <taxon>eudicotyledons</taxon>
        <taxon>Gunneridae</taxon>
        <taxon>Pentapetalae</taxon>
        <taxon>rosids</taxon>
        <taxon>fabids</taxon>
        <taxon>Fabales</taxon>
        <taxon>Fabaceae</taxon>
        <taxon>Papilionoideae</taxon>
        <taxon>50 kb inversion clade</taxon>
        <taxon>dalbergioids sensu lato</taxon>
        <taxon>Dalbergieae</taxon>
        <taxon>Pterocarpus clade</taxon>
        <taxon>Stylosanthes</taxon>
    </lineage>
</organism>
<feature type="compositionally biased region" description="Basic and acidic residues" evidence="1">
    <location>
        <begin position="97"/>
        <end position="112"/>
    </location>
</feature>
<evidence type="ECO:0000313" key="3">
    <source>
        <dbReference type="Proteomes" id="UP001341840"/>
    </source>
</evidence>
<accession>A0ABU6YFA7</accession>
<protein>
    <submittedName>
        <fullName evidence="2">Uncharacterized protein</fullName>
    </submittedName>
</protein>